<keyword evidence="5" id="KW-0547">Nucleotide-binding</keyword>
<dbReference type="GO" id="GO:0004475">
    <property type="term" value="F:mannose-1-phosphate guanylyltransferase (GTP) activity"/>
    <property type="evidence" value="ECO:0007669"/>
    <property type="project" value="UniProtKB-EC"/>
</dbReference>
<dbReference type="InterPro" id="IPR011051">
    <property type="entry name" value="RmlC_Cupin_sf"/>
</dbReference>
<evidence type="ECO:0000256" key="2">
    <source>
        <dbReference type="ARBA" id="ARBA00012387"/>
    </source>
</evidence>
<evidence type="ECO:0000256" key="3">
    <source>
        <dbReference type="ARBA" id="ARBA00022679"/>
    </source>
</evidence>
<evidence type="ECO:0000259" key="9">
    <source>
        <dbReference type="Pfam" id="PF00483"/>
    </source>
</evidence>
<keyword evidence="3 12" id="KW-0808">Transferase</keyword>
<dbReference type="Pfam" id="PF01050">
    <property type="entry name" value="MannoseP_isomer"/>
    <property type="match status" value="1"/>
</dbReference>
<feature type="domain" description="MannoseP isomerase/GMP-like beta-helix" evidence="11">
    <location>
        <begin position="312"/>
        <end position="357"/>
    </location>
</feature>
<dbReference type="NCBIfam" id="TIGR01479">
    <property type="entry name" value="GMP_PMI"/>
    <property type="match status" value="1"/>
</dbReference>
<dbReference type="Pfam" id="PF22640">
    <property type="entry name" value="ManC_GMP_beta-helix"/>
    <property type="match status" value="1"/>
</dbReference>
<dbReference type="CDD" id="cd02213">
    <property type="entry name" value="cupin_PMI_typeII_C"/>
    <property type="match status" value="1"/>
</dbReference>
<name>A0A916NH31_9PROT</name>
<dbReference type="GO" id="GO:0000271">
    <property type="term" value="P:polysaccharide biosynthetic process"/>
    <property type="evidence" value="ECO:0007669"/>
    <property type="project" value="InterPro"/>
</dbReference>
<dbReference type="GO" id="GO:0005525">
    <property type="term" value="F:GTP binding"/>
    <property type="evidence" value="ECO:0007669"/>
    <property type="project" value="UniProtKB-KW"/>
</dbReference>
<comment type="catalytic activity">
    <reaction evidence="7">
        <text>alpha-D-mannose 1-phosphate + GTP + H(+) = GDP-alpha-D-mannose + diphosphate</text>
        <dbReference type="Rhea" id="RHEA:15229"/>
        <dbReference type="ChEBI" id="CHEBI:15378"/>
        <dbReference type="ChEBI" id="CHEBI:33019"/>
        <dbReference type="ChEBI" id="CHEBI:37565"/>
        <dbReference type="ChEBI" id="CHEBI:57527"/>
        <dbReference type="ChEBI" id="CHEBI:58409"/>
        <dbReference type="EC" id="2.7.7.13"/>
    </reaction>
</comment>
<keyword evidence="4 12" id="KW-0548">Nucleotidyltransferase</keyword>
<feature type="domain" description="Mannose-6-phosphate isomerase type II C-terminal" evidence="10">
    <location>
        <begin position="361"/>
        <end position="475"/>
    </location>
</feature>
<dbReference type="EMBL" id="CAJQUM010000001">
    <property type="protein sequence ID" value="CAG4882879.1"/>
    <property type="molecule type" value="Genomic_DNA"/>
</dbReference>
<dbReference type="Proteomes" id="UP000742786">
    <property type="component" value="Unassembled WGS sequence"/>
</dbReference>
<dbReference type="GO" id="GO:0009298">
    <property type="term" value="P:GDP-mannose biosynthetic process"/>
    <property type="evidence" value="ECO:0007669"/>
    <property type="project" value="TreeGrafter"/>
</dbReference>
<dbReference type="SUPFAM" id="SSF53448">
    <property type="entry name" value="Nucleotide-diphospho-sugar transferases"/>
    <property type="match status" value="1"/>
</dbReference>
<dbReference type="PANTHER" id="PTHR46390:SF1">
    <property type="entry name" value="MANNOSE-1-PHOSPHATE GUANYLYLTRANSFERASE"/>
    <property type="match status" value="1"/>
</dbReference>
<dbReference type="InterPro" id="IPR014710">
    <property type="entry name" value="RmlC-like_jellyroll"/>
</dbReference>
<sequence>MAASKGHAVNIYPIILCGGSGTRLWPLSRESHPKQFLPLLRGRSPFEATLQRLQGLADSQPTLIIANQEHLFMVQDQAKAVGIESYQLYIEPCGRGTAPAVAVAAYQLVREDSQAAMLVMPADHDIPDHDSFRRAIAQGVAALHAERLVVFGLAARRAETGYGYIERGMPLATADGCYQVARFTEKPELEIAQGFVASGQHYWNSGIFLFGAAQFIAELERFEPELASACRLAADSVTTEHDTRRIGADAFARCRTVSVDHAVLEHTAAAAMVAADFPWSDIGSWHSLWDNAEKDQHGNVTLGDTYLHEVTDSYVHSSRRMVVGIGLKDMVIVETADALLVAAREDVQHVKEAVELLRAQERDECRTHLCVNRPWGHYEDIDGGERFRVKRLTVNPGARLSLQLHHHRAEHWVVVRGTARVTRDEEVVLLYENQSTYIPVGVAHRLENPGKIPLEVIETQSGSYLKEDDIVRLQDAYHRV</sequence>
<dbReference type="AlphaFoldDB" id="A0A916NH31"/>
<dbReference type="InterPro" id="IPR005835">
    <property type="entry name" value="NTP_transferase_dom"/>
</dbReference>
<evidence type="ECO:0000256" key="8">
    <source>
        <dbReference type="RuleBase" id="RU004190"/>
    </source>
</evidence>
<dbReference type="InterPro" id="IPR049577">
    <property type="entry name" value="GMPP_N"/>
</dbReference>
<dbReference type="InterPro" id="IPR006375">
    <property type="entry name" value="Man1P_GuaTrfase/Man6P_Isoase"/>
</dbReference>
<dbReference type="InterPro" id="IPR029044">
    <property type="entry name" value="Nucleotide-diphossugar_trans"/>
</dbReference>
<protein>
    <recommendedName>
        <fullName evidence="2">mannose-1-phosphate guanylyltransferase</fullName>
        <ecNumber evidence="2">2.7.7.13</ecNumber>
    </recommendedName>
</protein>
<keyword evidence="6" id="KW-0342">GTP-binding</keyword>
<proteinExistence type="inferred from homology"/>
<dbReference type="InterPro" id="IPR051161">
    <property type="entry name" value="Mannose-6P_isomerase_type2"/>
</dbReference>
<dbReference type="Pfam" id="PF00483">
    <property type="entry name" value="NTP_transferase"/>
    <property type="match status" value="1"/>
</dbReference>
<evidence type="ECO:0000259" key="11">
    <source>
        <dbReference type="Pfam" id="PF22640"/>
    </source>
</evidence>
<dbReference type="SUPFAM" id="SSF51182">
    <property type="entry name" value="RmlC-like cupins"/>
    <property type="match status" value="1"/>
</dbReference>
<feature type="domain" description="Nucleotidyl transferase" evidence="9">
    <location>
        <begin position="13"/>
        <end position="296"/>
    </location>
</feature>
<dbReference type="Gene3D" id="3.90.550.10">
    <property type="entry name" value="Spore Coat Polysaccharide Biosynthesis Protein SpsA, Chain A"/>
    <property type="match status" value="1"/>
</dbReference>
<comment type="caution">
    <text evidence="12">The sequence shown here is derived from an EMBL/GenBank/DDBJ whole genome shotgun (WGS) entry which is preliminary data.</text>
</comment>
<keyword evidence="13" id="KW-1185">Reference proteome</keyword>
<dbReference type="FunFam" id="2.60.120.10:FF:000032">
    <property type="entry name" value="Mannose-1-phosphate guanylyltransferase/mannose-6-phosphate isomerase"/>
    <property type="match status" value="1"/>
</dbReference>
<gene>
    <name evidence="12" type="primary">cpsB</name>
    <name evidence="12" type="ORF">GTOL_10761</name>
</gene>
<evidence type="ECO:0000256" key="5">
    <source>
        <dbReference type="ARBA" id="ARBA00022741"/>
    </source>
</evidence>
<dbReference type="EC" id="2.7.7.13" evidence="2"/>
<evidence type="ECO:0000256" key="4">
    <source>
        <dbReference type="ARBA" id="ARBA00022695"/>
    </source>
</evidence>
<dbReference type="PANTHER" id="PTHR46390">
    <property type="entry name" value="MANNOSE-1-PHOSPHATE GUANYLYLTRANSFERASE"/>
    <property type="match status" value="1"/>
</dbReference>
<evidence type="ECO:0000313" key="12">
    <source>
        <dbReference type="EMBL" id="CAG4882879.1"/>
    </source>
</evidence>
<dbReference type="CDD" id="cd02509">
    <property type="entry name" value="GDP-M1P_Guanylyltransferase"/>
    <property type="match status" value="1"/>
</dbReference>
<comment type="similarity">
    <text evidence="1 8">Belongs to the mannose-6-phosphate isomerase type 2 family.</text>
</comment>
<dbReference type="InterPro" id="IPR054566">
    <property type="entry name" value="ManC/GMP-like_b-helix"/>
</dbReference>
<dbReference type="Gene3D" id="2.60.120.10">
    <property type="entry name" value="Jelly Rolls"/>
    <property type="match status" value="1"/>
</dbReference>
<organism evidence="12 13">
    <name type="scientific">Georgfuchsia toluolica</name>
    <dbReference type="NCBI Taxonomy" id="424218"/>
    <lineage>
        <taxon>Bacteria</taxon>
        <taxon>Pseudomonadati</taxon>
        <taxon>Pseudomonadota</taxon>
        <taxon>Betaproteobacteria</taxon>
        <taxon>Nitrosomonadales</taxon>
        <taxon>Sterolibacteriaceae</taxon>
        <taxon>Georgfuchsia</taxon>
    </lineage>
</organism>
<evidence type="ECO:0000256" key="7">
    <source>
        <dbReference type="ARBA" id="ARBA00047343"/>
    </source>
</evidence>
<accession>A0A916NH31</accession>
<evidence type="ECO:0000313" key="13">
    <source>
        <dbReference type="Proteomes" id="UP000742786"/>
    </source>
</evidence>
<dbReference type="InterPro" id="IPR001538">
    <property type="entry name" value="Man6P_isomerase-2_C"/>
</dbReference>
<reference evidence="12" key="1">
    <citation type="submission" date="2021-04" db="EMBL/GenBank/DDBJ databases">
        <authorList>
            <person name="Hornung B."/>
        </authorList>
    </citation>
    <scope>NUCLEOTIDE SEQUENCE</scope>
    <source>
        <strain evidence="12">G5G6</strain>
    </source>
</reference>
<evidence type="ECO:0000259" key="10">
    <source>
        <dbReference type="Pfam" id="PF01050"/>
    </source>
</evidence>
<dbReference type="FunFam" id="3.90.550.10:FF:000046">
    <property type="entry name" value="Mannose-1-phosphate guanylyltransferase (GDP)"/>
    <property type="match status" value="1"/>
</dbReference>
<evidence type="ECO:0000256" key="1">
    <source>
        <dbReference type="ARBA" id="ARBA00006115"/>
    </source>
</evidence>
<evidence type="ECO:0000256" key="6">
    <source>
        <dbReference type="ARBA" id="ARBA00023134"/>
    </source>
</evidence>